<accession>A0A2K8N6R7</accession>
<reference evidence="4" key="1">
    <citation type="submission" date="2017-11" db="EMBL/GenBank/DDBJ databases">
        <title>Complete Genome Sequence of Kyrpidia sp. Strain EA-1, a thermophilic, hydrogen-oxidizing Bacterium, isolated from the Azores.</title>
        <authorList>
            <person name="Reiner J.E."/>
            <person name="Lapp C.J."/>
            <person name="Bunk B."/>
            <person name="Gescher J."/>
        </authorList>
    </citation>
    <scope>NUCLEOTIDE SEQUENCE [LARGE SCALE GENOMIC DNA]</scope>
    <source>
        <strain evidence="4">EA-1</strain>
    </source>
</reference>
<evidence type="ECO:0000313" key="2">
    <source>
        <dbReference type="EMBL" id="ATY84290.1"/>
    </source>
</evidence>
<dbReference type="PANTHER" id="PTHR43755">
    <property type="match status" value="1"/>
</dbReference>
<feature type="domain" description="FAD/NAD(P)-binding" evidence="1">
    <location>
        <begin position="3"/>
        <end position="291"/>
    </location>
</feature>
<dbReference type="Proteomes" id="UP000231932">
    <property type="component" value="Chromosome"/>
</dbReference>
<dbReference type="InterPro" id="IPR036188">
    <property type="entry name" value="FAD/NAD-bd_sf"/>
</dbReference>
<evidence type="ECO:0000313" key="4">
    <source>
        <dbReference type="Proteomes" id="UP000231932"/>
    </source>
</evidence>
<reference evidence="2" key="2">
    <citation type="journal article" date="2018" name="Genome Announc.">
        <title>Complete Genome Sequence of Kyrpidia sp. Strain EA-1, a Thermophilic Knallgas Bacterium, Isolated from the Azores.</title>
        <authorList>
            <person name="Reiner J.E."/>
            <person name="Lapp C.J."/>
            <person name="Bunk B."/>
            <person name="Sproer C."/>
            <person name="Overmann J."/>
            <person name="Gescher J."/>
        </authorList>
    </citation>
    <scope>NUCLEOTIDE SEQUENCE</scope>
    <source>
        <strain evidence="2">EA-1</strain>
    </source>
</reference>
<dbReference type="InterPro" id="IPR023753">
    <property type="entry name" value="FAD/NAD-binding_dom"/>
</dbReference>
<dbReference type="InterPro" id="IPR052541">
    <property type="entry name" value="SQRD"/>
</dbReference>
<dbReference type="Proteomes" id="UP000502196">
    <property type="component" value="Chromosome"/>
</dbReference>
<dbReference type="KEGG" id="kyr:CVV65_04430"/>
<dbReference type="SUPFAM" id="SSF51905">
    <property type="entry name" value="FAD/NAD(P)-binding domain"/>
    <property type="match status" value="2"/>
</dbReference>
<dbReference type="Gene3D" id="3.50.50.60">
    <property type="entry name" value="FAD/NAD(P)-binding domain"/>
    <property type="match status" value="2"/>
</dbReference>
<evidence type="ECO:0000259" key="1">
    <source>
        <dbReference type="Pfam" id="PF07992"/>
    </source>
</evidence>
<evidence type="ECO:0000313" key="5">
    <source>
        <dbReference type="Proteomes" id="UP000502196"/>
    </source>
</evidence>
<dbReference type="Pfam" id="PF07992">
    <property type="entry name" value="Pyr_redox_2"/>
    <property type="match status" value="1"/>
</dbReference>
<gene>
    <name evidence="3" type="ORF">COOX1_1072</name>
    <name evidence="2" type="ORF">CVV65_04430</name>
</gene>
<dbReference type="RefSeq" id="WP_100667117.1">
    <property type="nucleotide sequence ID" value="NZ_CP024955.1"/>
</dbReference>
<keyword evidence="4" id="KW-1185">Reference proteome</keyword>
<dbReference type="AlphaFoldDB" id="A0A2K8N6R7"/>
<dbReference type="PRINTS" id="PR00368">
    <property type="entry name" value="FADPNR"/>
</dbReference>
<dbReference type="OrthoDB" id="9805710at2"/>
<dbReference type="EMBL" id="LR792683">
    <property type="protein sequence ID" value="CAB3391761.1"/>
    <property type="molecule type" value="Genomic_DNA"/>
</dbReference>
<dbReference type="EMBL" id="CP024955">
    <property type="protein sequence ID" value="ATY84290.1"/>
    <property type="molecule type" value="Genomic_DNA"/>
</dbReference>
<organism evidence="2 4">
    <name type="scientific">Kyrpidia spormannii</name>
    <dbReference type="NCBI Taxonomy" id="2055160"/>
    <lineage>
        <taxon>Bacteria</taxon>
        <taxon>Bacillati</taxon>
        <taxon>Bacillota</taxon>
        <taxon>Bacilli</taxon>
        <taxon>Bacillales</taxon>
        <taxon>Alicyclobacillaceae</taxon>
        <taxon>Kyrpidia</taxon>
    </lineage>
</organism>
<proteinExistence type="predicted"/>
<protein>
    <submittedName>
        <fullName evidence="2">Pyridine nucleotide-disulfide oxidoreductase</fullName>
    </submittedName>
</protein>
<reference evidence="3 5" key="3">
    <citation type="submission" date="2020-04" db="EMBL/GenBank/DDBJ databases">
        <authorList>
            <person name="Hogendoorn C."/>
        </authorList>
    </citation>
    <scope>NUCLEOTIDE SEQUENCE [LARGE SCALE GENOMIC DNA]</scope>
    <source>
        <strain evidence="3">COOX1</strain>
    </source>
</reference>
<evidence type="ECO:0000313" key="3">
    <source>
        <dbReference type="EMBL" id="CAB3391761.1"/>
    </source>
</evidence>
<sequence length="379" mass="42164">MKEVVIVGGGTAGTMLANRLARDAAPEIAGGELRVTVISNKEDHLYQPGLLYIPFRLKKPEELMRKVKDVLHPSVRLIFGEAVHIDAERKVVTTDGGQRFPYDYAVIATGSHPQPDQIPGLLEAGHIFYTVDGALKLQQAMDTFRGGKVVIAVGLPHKCPVAPLEFTMMFEDWARKKGIRDKTDITYCYPLARPYGTESVANMAQREFESRGVHIETFFLMEEVDTKKKELVSIDGRRIPFDLLVVIPPHKGSTFSQKSGFSDEEGWMPTDRNRLNLADQADIFVIGDATNLPISKAGSVAHFESEILAANLVDRIRGGPGERLYHGKVFCFIETGLDKATYIAFDYANPPSPVTPSKPVHWAKLSYNNMHWVNLQGIM</sequence>
<name>A0A2K8N6R7_9BACL</name>
<dbReference type="GO" id="GO:0016491">
    <property type="term" value="F:oxidoreductase activity"/>
    <property type="evidence" value="ECO:0007669"/>
    <property type="project" value="InterPro"/>
</dbReference>
<dbReference type="PANTHER" id="PTHR43755:SF1">
    <property type="entry name" value="FAD-DEPENDENT PYRIDINE NUCLEOTIDE-DISULPHIDE OXIDOREDUCTASE"/>
    <property type="match status" value="1"/>
</dbReference>